<dbReference type="InterPro" id="IPR029069">
    <property type="entry name" value="HotDog_dom_sf"/>
</dbReference>
<dbReference type="GO" id="GO:0016289">
    <property type="term" value="F:acyl-CoA hydrolase activity"/>
    <property type="evidence" value="ECO:0007669"/>
    <property type="project" value="UniProtKB-ARBA"/>
</dbReference>
<keyword evidence="1" id="KW-0378">Hydrolase</keyword>
<dbReference type="Gene3D" id="3.10.129.10">
    <property type="entry name" value="Hotdog Thioesterase"/>
    <property type="match status" value="1"/>
</dbReference>
<proteinExistence type="predicted"/>
<dbReference type="Pfam" id="PF03061">
    <property type="entry name" value="4HBT"/>
    <property type="match status" value="1"/>
</dbReference>
<protein>
    <submittedName>
        <fullName evidence="3">PaaI family thioesterase</fullName>
    </submittedName>
</protein>
<accession>A0A9D2NP21</accession>
<dbReference type="AlphaFoldDB" id="A0A9D2NP21"/>
<dbReference type="SUPFAM" id="SSF54637">
    <property type="entry name" value="Thioesterase/thiol ester dehydrase-isomerase"/>
    <property type="match status" value="1"/>
</dbReference>
<evidence type="ECO:0000256" key="1">
    <source>
        <dbReference type="ARBA" id="ARBA00022801"/>
    </source>
</evidence>
<dbReference type="InterPro" id="IPR006683">
    <property type="entry name" value="Thioestr_dom"/>
</dbReference>
<sequence>MQWHVRRCERGWKLVSARFCACVRKGEKSLNEFEQRVEHFIALRTRAADTINAMVEMELVSADEESCTMTLRFPLRHWEMNPVGRTHGGILCTLLDMAMGGIAYACSDADFTPTIQMSVNFVKGSETGEDLYVKAVCDHCGSRMLMTRAVARLKPGDVVATAVGSYANNKKKAES</sequence>
<gene>
    <name evidence="3" type="ORF">H9702_02530</name>
</gene>
<evidence type="ECO:0000259" key="2">
    <source>
        <dbReference type="Pfam" id="PF03061"/>
    </source>
</evidence>
<evidence type="ECO:0000313" key="3">
    <source>
        <dbReference type="EMBL" id="HJC35991.1"/>
    </source>
</evidence>
<reference evidence="3" key="1">
    <citation type="journal article" date="2021" name="PeerJ">
        <title>Extensive microbial diversity within the chicken gut microbiome revealed by metagenomics and culture.</title>
        <authorList>
            <person name="Gilroy R."/>
            <person name="Ravi A."/>
            <person name="Getino M."/>
            <person name="Pursley I."/>
            <person name="Horton D.L."/>
            <person name="Alikhan N.F."/>
            <person name="Baker D."/>
            <person name="Gharbi K."/>
            <person name="Hall N."/>
            <person name="Watson M."/>
            <person name="Adriaenssens E.M."/>
            <person name="Foster-Nyarko E."/>
            <person name="Jarju S."/>
            <person name="Secka A."/>
            <person name="Antonio M."/>
            <person name="Oren A."/>
            <person name="Chaudhuri R.R."/>
            <person name="La Ragione R."/>
            <person name="Hildebrand F."/>
            <person name="Pallen M.J."/>
        </authorList>
    </citation>
    <scope>NUCLEOTIDE SEQUENCE</scope>
    <source>
        <strain evidence="3">CHK187-11901</strain>
    </source>
</reference>
<name>A0A9D2NP21_9FIRM</name>
<dbReference type="EMBL" id="DWWM01000014">
    <property type="protein sequence ID" value="HJC35991.1"/>
    <property type="molecule type" value="Genomic_DNA"/>
</dbReference>
<reference evidence="3" key="2">
    <citation type="submission" date="2021-04" db="EMBL/GenBank/DDBJ databases">
        <authorList>
            <person name="Gilroy R."/>
        </authorList>
    </citation>
    <scope>NUCLEOTIDE SEQUENCE</scope>
    <source>
        <strain evidence="3">CHK187-11901</strain>
    </source>
</reference>
<comment type="caution">
    <text evidence="3">The sequence shown here is derived from an EMBL/GenBank/DDBJ whole genome shotgun (WGS) entry which is preliminary data.</text>
</comment>
<dbReference type="CDD" id="cd03443">
    <property type="entry name" value="PaaI_thioesterase"/>
    <property type="match status" value="1"/>
</dbReference>
<dbReference type="NCBIfam" id="TIGR00369">
    <property type="entry name" value="unchar_dom_1"/>
    <property type="match status" value="1"/>
</dbReference>
<organism evidence="3 4">
    <name type="scientific">Candidatus Merdibacter merdavium</name>
    <dbReference type="NCBI Taxonomy" id="2838692"/>
    <lineage>
        <taxon>Bacteria</taxon>
        <taxon>Bacillati</taxon>
        <taxon>Bacillota</taxon>
        <taxon>Erysipelotrichia</taxon>
        <taxon>Erysipelotrichales</taxon>
        <taxon>Erysipelotrichaceae</taxon>
        <taxon>Merdibacter</taxon>
    </lineage>
</organism>
<evidence type="ECO:0000313" key="4">
    <source>
        <dbReference type="Proteomes" id="UP000823896"/>
    </source>
</evidence>
<feature type="domain" description="Thioesterase" evidence="2">
    <location>
        <begin position="84"/>
        <end position="159"/>
    </location>
</feature>
<dbReference type="InterPro" id="IPR003736">
    <property type="entry name" value="PAAI_dom"/>
</dbReference>
<dbReference type="Proteomes" id="UP000823896">
    <property type="component" value="Unassembled WGS sequence"/>
</dbReference>